<accession>A0A2R6NIA8</accession>
<name>A0A2R6NIA8_9APHY</name>
<proteinExistence type="predicted"/>
<evidence type="ECO:0000313" key="1">
    <source>
        <dbReference type="EMBL" id="PSR72116.1"/>
    </source>
</evidence>
<gene>
    <name evidence="1" type="ORF">PHLCEN_2v12009</name>
</gene>
<reference evidence="1 2" key="1">
    <citation type="submission" date="2018-02" db="EMBL/GenBank/DDBJ databases">
        <title>Genome sequence of the basidiomycete white-rot fungus Phlebia centrifuga.</title>
        <authorList>
            <person name="Granchi Z."/>
            <person name="Peng M."/>
            <person name="de Vries R.P."/>
            <person name="Hilden K."/>
            <person name="Makela M.R."/>
            <person name="Grigoriev I."/>
            <person name="Riley R."/>
        </authorList>
    </citation>
    <scope>NUCLEOTIDE SEQUENCE [LARGE SCALE GENOMIC DNA]</scope>
    <source>
        <strain evidence="1 2">FBCC195</strain>
    </source>
</reference>
<sequence length="93" mass="9992">MEMLAHIQAAAPNPQPIVIIEDTPPPSLVISVSSGLPNVPSVHKAKLLNYAITILHLTHELVSSQASLAMALRSLCNDISLKQHPTGLNQPRM</sequence>
<comment type="caution">
    <text evidence="1">The sequence shown here is derived from an EMBL/GenBank/DDBJ whole genome shotgun (WGS) entry which is preliminary data.</text>
</comment>
<evidence type="ECO:0000313" key="2">
    <source>
        <dbReference type="Proteomes" id="UP000186601"/>
    </source>
</evidence>
<dbReference type="AlphaFoldDB" id="A0A2R6NIA8"/>
<protein>
    <submittedName>
        <fullName evidence="1">Uncharacterized protein</fullName>
    </submittedName>
</protein>
<organism evidence="1 2">
    <name type="scientific">Hermanssonia centrifuga</name>
    <dbReference type="NCBI Taxonomy" id="98765"/>
    <lineage>
        <taxon>Eukaryota</taxon>
        <taxon>Fungi</taxon>
        <taxon>Dikarya</taxon>
        <taxon>Basidiomycota</taxon>
        <taxon>Agaricomycotina</taxon>
        <taxon>Agaricomycetes</taxon>
        <taxon>Polyporales</taxon>
        <taxon>Meruliaceae</taxon>
        <taxon>Hermanssonia</taxon>
    </lineage>
</organism>
<keyword evidence="2" id="KW-1185">Reference proteome</keyword>
<dbReference type="EMBL" id="MLYV02001213">
    <property type="protein sequence ID" value="PSR72116.1"/>
    <property type="molecule type" value="Genomic_DNA"/>
</dbReference>
<dbReference type="Proteomes" id="UP000186601">
    <property type="component" value="Unassembled WGS sequence"/>
</dbReference>